<proteinExistence type="predicted"/>
<keyword evidence="1" id="KW-0812">Transmembrane</keyword>
<name>A0ABV6C3F9_9ACTN</name>
<sequence>MTGPAAPGTSRPDEPVVPPEPPLPFVLTRRPPPVAELVVASVVCMLAGGIYLASSLPGRPPLAPAIGLVATGAVLTGLALVTLGRARRMDWGRFRQVVRWALVAYAVFAAILVFVFVKDHTSGAVLGVLVATLVVFAVDVPTVLAFTVAWYQQPRDQPAAEGPGGP</sequence>
<evidence type="ECO:0000256" key="1">
    <source>
        <dbReference type="SAM" id="Phobius"/>
    </source>
</evidence>
<comment type="caution">
    <text evidence="2">The sequence shown here is derived from an EMBL/GenBank/DDBJ whole genome shotgun (WGS) entry which is preliminary data.</text>
</comment>
<organism evidence="2 3">
    <name type="scientific">Aciditerrimonas ferrireducens</name>
    <dbReference type="NCBI Taxonomy" id="667306"/>
    <lineage>
        <taxon>Bacteria</taxon>
        <taxon>Bacillati</taxon>
        <taxon>Actinomycetota</taxon>
        <taxon>Acidimicrobiia</taxon>
        <taxon>Acidimicrobiales</taxon>
        <taxon>Acidimicrobiaceae</taxon>
        <taxon>Aciditerrimonas</taxon>
    </lineage>
</organism>
<dbReference type="EMBL" id="JBHLYQ010000079">
    <property type="protein sequence ID" value="MFC0082207.1"/>
    <property type="molecule type" value="Genomic_DNA"/>
</dbReference>
<gene>
    <name evidence="2" type="ORF">ACFFRE_08610</name>
</gene>
<dbReference type="RefSeq" id="WP_377789702.1">
    <property type="nucleotide sequence ID" value="NZ_JBHLYQ010000079.1"/>
</dbReference>
<protein>
    <recommendedName>
        <fullName evidence="4">Integral membrane protein</fullName>
    </recommendedName>
</protein>
<keyword evidence="3" id="KW-1185">Reference proteome</keyword>
<keyword evidence="1" id="KW-0472">Membrane</keyword>
<feature type="transmembrane region" description="Helical" evidence="1">
    <location>
        <begin position="123"/>
        <end position="151"/>
    </location>
</feature>
<evidence type="ECO:0000313" key="3">
    <source>
        <dbReference type="Proteomes" id="UP001589788"/>
    </source>
</evidence>
<keyword evidence="1" id="KW-1133">Transmembrane helix</keyword>
<dbReference type="Proteomes" id="UP001589788">
    <property type="component" value="Unassembled WGS sequence"/>
</dbReference>
<feature type="transmembrane region" description="Helical" evidence="1">
    <location>
        <begin position="65"/>
        <end position="85"/>
    </location>
</feature>
<feature type="transmembrane region" description="Helical" evidence="1">
    <location>
        <begin position="34"/>
        <end position="53"/>
    </location>
</feature>
<evidence type="ECO:0008006" key="4">
    <source>
        <dbReference type="Google" id="ProtNLM"/>
    </source>
</evidence>
<feature type="transmembrane region" description="Helical" evidence="1">
    <location>
        <begin position="97"/>
        <end position="117"/>
    </location>
</feature>
<reference evidence="2 3" key="1">
    <citation type="submission" date="2024-09" db="EMBL/GenBank/DDBJ databases">
        <authorList>
            <person name="Sun Q."/>
            <person name="Mori K."/>
        </authorList>
    </citation>
    <scope>NUCLEOTIDE SEQUENCE [LARGE SCALE GENOMIC DNA]</scope>
    <source>
        <strain evidence="2 3">JCM 15389</strain>
    </source>
</reference>
<accession>A0ABV6C3F9</accession>
<evidence type="ECO:0000313" key="2">
    <source>
        <dbReference type="EMBL" id="MFC0082207.1"/>
    </source>
</evidence>